<dbReference type="GO" id="GO:0003677">
    <property type="term" value="F:DNA binding"/>
    <property type="evidence" value="ECO:0007669"/>
    <property type="project" value="UniProtKB-KW"/>
</dbReference>
<feature type="domain" description="HTH marR-type" evidence="4">
    <location>
        <begin position="8"/>
        <end position="138"/>
    </location>
</feature>
<dbReference type="RefSeq" id="WP_095123029.1">
    <property type="nucleotide sequence ID" value="NZ_LT906454.1"/>
</dbReference>
<evidence type="ECO:0000313" key="5">
    <source>
        <dbReference type="EMBL" id="SNV42420.1"/>
    </source>
</evidence>
<dbReference type="PANTHER" id="PTHR42756">
    <property type="entry name" value="TRANSCRIPTIONAL REGULATOR, MARR"/>
    <property type="match status" value="1"/>
</dbReference>
<proteinExistence type="predicted"/>
<name>A0A239X7L3_STRAI</name>
<dbReference type="InterPro" id="IPR023187">
    <property type="entry name" value="Tscrpt_reg_MarR-type_CS"/>
</dbReference>
<evidence type="ECO:0000256" key="3">
    <source>
        <dbReference type="ARBA" id="ARBA00023163"/>
    </source>
</evidence>
<evidence type="ECO:0000256" key="2">
    <source>
        <dbReference type="ARBA" id="ARBA00023125"/>
    </source>
</evidence>
<protein>
    <submittedName>
        <fullName evidence="5">MarR family transcriptional regulator</fullName>
    </submittedName>
</protein>
<dbReference type="Pfam" id="PF12802">
    <property type="entry name" value="MarR_2"/>
    <property type="match status" value="1"/>
</dbReference>
<accession>A0A239X7L3</accession>
<evidence type="ECO:0000256" key="1">
    <source>
        <dbReference type="ARBA" id="ARBA00023015"/>
    </source>
</evidence>
<evidence type="ECO:0000313" key="6">
    <source>
        <dbReference type="Proteomes" id="UP000215144"/>
    </source>
</evidence>
<dbReference type="KEGG" id="saco:SAME_01529"/>
<dbReference type="SUPFAM" id="SSF46785">
    <property type="entry name" value="Winged helix' DNA-binding domain"/>
    <property type="match status" value="1"/>
</dbReference>
<dbReference type="InterPro" id="IPR036388">
    <property type="entry name" value="WH-like_DNA-bd_sf"/>
</dbReference>
<evidence type="ECO:0000259" key="4">
    <source>
        <dbReference type="PROSITE" id="PS50995"/>
    </source>
</evidence>
<dbReference type="InterPro" id="IPR000835">
    <property type="entry name" value="HTH_MarR-typ"/>
</dbReference>
<keyword evidence="1" id="KW-0805">Transcription regulation</keyword>
<gene>
    <name evidence="5" type="ORF">SAMEA4504048_01529</name>
</gene>
<reference evidence="5 6" key="1">
    <citation type="submission" date="2017-06" db="EMBL/GenBank/DDBJ databases">
        <authorList>
            <consortium name="Pathogen Informatics"/>
        </authorList>
    </citation>
    <scope>NUCLEOTIDE SEQUENCE [LARGE SCALE GENOMIC DNA]</scope>
    <source>
        <strain evidence="5 6">NCTC11291</strain>
    </source>
</reference>
<dbReference type="Gene3D" id="1.10.10.10">
    <property type="entry name" value="Winged helix-like DNA-binding domain superfamily/Winged helix DNA-binding domain"/>
    <property type="match status" value="1"/>
</dbReference>
<organism evidence="5 6">
    <name type="scientific">Streptococcus acidominimus</name>
    <dbReference type="NCBI Taxonomy" id="1326"/>
    <lineage>
        <taxon>Bacteria</taxon>
        <taxon>Bacillati</taxon>
        <taxon>Bacillota</taxon>
        <taxon>Bacilli</taxon>
        <taxon>Lactobacillales</taxon>
        <taxon>Streptococcaceae</taxon>
        <taxon>Streptococcus</taxon>
    </lineage>
</organism>
<dbReference type="Proteomes" id="UP000215144">
    <property type="component" value="Chromosome 1"/>
</dbReference>
<dbReference type="GO" id="GO:0003700">
    <property type="term" value="F:DNA-binding transcription factor activity"/>
    <property type="evidence" value="ECO:0007669"/>
    <property type="project" value="InterPro"/>
</dbReference>
<dbReference type="InterPro" id="IPR036390">
    <property type="entry name" value="WH_DNA-bd_sf"/>
</dbReference>
<dbReference type="PANTHER" id="PTHR42756:SF1">
    <property type="entry name" value="TRANSCRIPTIONAL REPRESSOR OF EMRAB OPERON"/>
    <property type="match status" value="1"/>
</dbReference>
<dbReference type="PROSITE" id="PS01117">
    <property type="entry name" value="HTH_MARR_1"/>
    <property type="match status" value="1"/>
</dbReference>
<dbReference type="PROSITE" id="PS50995">
    <property type="entry name" value="HTH_MARR_2"/>
    <property type="match status" value="1"/>
</dbReference>
<dbReference type="EMBL" id="LT906454">
    <property type="protein sequence ID" value="SNV42420.1"/>
    <property type="molecule type" value="Genomic_DNA"/>
</dbReference>
<dbReference type="AlphaFoldDB" id="A0A239X7L3"/>
<keyword evidence="2" id="KW-0238">DNA-binding</keyword>
<dbReference type="OrthoDB" id="384891at2"/>
<dbReference type="SMART" id="SM00347">
    <property type="entry name" value="HTH_MARR"/>
    <property type="match status" value="1"/>
</dbReference>
<keyword evidence="3" id="KW-0804">Transcription</keyword>
<sequence>MENPLQKYKHLIGELEQSANEIAQKHHIEHLGGPQGKVLYYLFKHQDRDIFVKDIEQWLAISKSVASNLVKRMEKNGFIRLETSSRDKRYKRLVLTEEGMSKIAPLETFHIELIKVLFAGIDPQDRMAVDRIYHQLRQNNERYRDGKTFK</sequence>